<dbReference type="RefSeq" id="WP_303305356.1">
    <property type="nucleotide sequence ID" value="NZ_JAODOP010000004.1"/>
</dbReference>
<evidence type="ECO:0000313" key="7">
    <source>
        <dbReference type="Proteomes" id="UP001337305"/>
    </source>
</evidence>
<comment type="caution">
    <text evidence="6">The sequence shown here is derived from an EMBL/GenBank/DDBJ whole genome shotgun (WGS) entry which is preliminary data.</text>
</comment>
<evidence type="ECO:0000256" key="2">
    <source>
        <dbReference type="ARBA" id="ARBA00022723"/>
    </source>
</evidence>
<dbReference type="Pfam" id="PF00413">
    <property type="entry name" value="Peptidase_M10"/>
    <property type="match status" value="1"/>
</dbReference>
<dbReference type="Proteomes" id="UP001337305">
    <property type="component" value="Unassembled WGS sequence"/>
</dbReference>
<dbReference type="InterPro" id="IPR024079">
    <property type="entry name" value="MetalloPept_cat_dom_sf"/>
</dbReference>
<proteinExistence type="predicted"/>
<accession>A0ABU7XQM8</accession>
<keyword evidence="3 6" id="KW-0378">Hydrolase</keyword>
<keyword evidence="4" id="KW-0862">Zinc</keyword>
<evidence type="ECO:0000256" key="4">
    <source>
        <dbReference type="ARBA" id="ARBA00022833"/>
    </source>
</evidence>
<name>A0ABU7XQM8_9FLAO</name>
<feature type="domain" description="Peptidase M10 metallopeptidase" evidence="5">
    <location>
        <begin position="75"/>
        <end position="186"/>
    </location>
</feature>
<gene>
    <name evidence="6" type="ORF">N1F79_07665</name>
</gene>
<organism evidence="6 7">
    <name type="scientific">Flavivirga spongiicola</name>
    <dbReference type="NCBI Taxonomy" id="421621"/>
    <lineage>
        <taxon>Bacteria</taxon>
        <taxon>Pseudomonadati</taxon>
        <taxon>Bacteroidota</taxon>
        <taxon>Flavobacteriia</taxon>
        <taxon>Flavobacteriales</taxon>
        <taxon>Flavobacteriaceae</taxon>
        <taxon>Flavivirga</taxon>
    </lineage>
</organism>
<evidence type="ECO:0000256" key="3">
    <source>
        <dbReference type="ARBA" id="ARBA00022801"/>
    </source>
</evidence>
<dbReference type="EMBL" id="JAODOP010000004">
    <property type="protein sequence ID" value="MEF3833003.1"/>
    <property type="molecule type" value="Genomic_DNA"/>
</dbReference>
<dbReference type="Gene3D" id="3.40.390.10">
    <property type="entry name" value="Collagenase (Catalytic Domain)"/>
    <property type="match status" value="1"/>
</dbReference>
<dbReference type="GO" id="GO:0008237">
    <property type="term" value="F:metallopeptidase activity"/>
    <property type="evidence" value="ECO:0007669"/>
    <property type="project" value="UniProtKB-KW"/>
</dbReference>
<dbReference type="EC" id="3.4.24.-" evidence="6"/>
<keyword evidence="2" id="KW-0479">Metal-binding</keyword>
<sequence>MGVNKNDIQDKGAYYLVQGDMVFDKNKEYSSPTDSNLSKGVSSKASILKQRRTAFSVTINNINIFLNPGMNTNWLNASRSAIARWNAVNSNLNLTEVFSAASAHIQIMYDTQDPNQALAANVFGAALPPTLNGLPGTITWINPDFSFPIICGQAITQNNRIANVQHELGHNLGLHHTNAIGEPLIPNTPSTDPGSLMNGGQACTISDFSNNDERAIQFLFPIPIPVLTPSSMTLNTQQPGGLFTVTGTGPVTVTLSGGAGIFLHDGIGGSFLTTLNLTAPTTFSAYGPSIGSPGYNGGISYVTLSNPTSGIISSSTVYHSN</sequence>
<reference evidence="6 7" key="1">
    <citation type="submission" date="2022-09" db="EMBL/GenBank/DDBJ databases">
        <title>Genome sequencing of Flavivirga sp. MEBiC05379.</title>
        <authorList>
            <person name="Oh H.-M."/>
            <person name="Kwon K.K."/>
            <person name="Park M.J."/>
            <person name="Yang S.-H."/>
        </authorList>
    </citation>
    <scope>NUCLEOTIDE SEQUENCE [LARGE SCALE GENOMIC DNA]</scope>
    <source>
        <strain evidence="6 7">MEBiC05379</strain>
    </source>
</reference>
<evidence type="ECO:0000259" key="5">
    <source>
        <dbReference type="Pfam" id="PF00413"/>
    </source>
</evidence>
<dbReference type="InterPro" id="IPR001818">
    <property type="entry name" value="Pept_M10_metallopeptidase"/>
</dbReference>
<evidence type="ECO:0000313" key="6">
    <source>
        <dbReference type="EMBL" id="MEF3833003.1"/>
    </source>
</evidence>
<keyword evidence="1" id="KW-0645">Protease</keyword>
<protein>
    <submittedName>
        <fullName evidence="6">Matrixin family metalloprotease</fullName>
        <ecNumber evidence="6">3.4.24.-</ecNumber>
    </submittedName>
</protein>
<keyword evidence="7" id="KW-1185">Reference proteome</keyword>
<dbReference type="SUPFAM" id="SSF55486">
    <property type="entry name" value="Metalloproteases ('zincins'), catalytic domain"/>
    <property type="match status" value="1"/>
</dbReference>
<evidence type="ECO:0000256" key="1">
    <source>
        <dbReference type="ARBA" id="ARBA00022670"/>
    </source>
</evidence>
<keyword evidence="6" id="KW-0482">Metalloprotease</keyword>